<evidence type="ECO:0000313" key="8">
    <source>
        <dbReference type="Proteomes" id="UP000254116"/>
    </source>
</evidence>
<organism evidence="7 8">
    <name type="scientific">Staphylococcus aureus</name>
    <dbReference type="NCBI Taxonomy" id="1280"/>
    <lineage>
        <taxon>Bacteria</taxon>
        <taxon>Bacillati</taxon>
        <taxon>Bacillota</taxon>
        <taxon>Bacilli</taxon>
        <taxon>Bacillales</taxon>
        <taxon>Staphylococcaceae</taxon>
        <taxon>Staphylococcus</taxon>
    </lineage>
</organism>
<sequence length="120" mass="13275">MAVICIFAFDLKDLLQGFNVEMNQLSWQIIIVGIISSIVGITAYVLLAAILGSLTSRIEDLNQSLMPLTLLGMIAFYIAIFTINNPDGQLALITSYIPFLAPFQLVVRAQLQGFKYMRSS</sequence>
<feature type="transmembrane region" description="Helical" evidence="5">
    <location>
        <begin position="64"/>
        <end position="83"/>
    </location>
</feature>
<gene>
    <name evidence="7" type="primary">yhaP_1</name>
    <name evidence="7" type="ORF">NCTC10702_03667</name>
</gene>
<evidence type="ECO:0000256" key="1">
    <source>
        <dbReference type="ARBA" id="ARBA00004141"/>
    </source>
</evidence>
<feature type="transmembrane region" description="Helical" evidence="5">
    <location>
        <begin position="27"/>
        <end position="52"/>
    </location>
</feature>
<proteinExistence type="predicted"/>
<dbReference type="EMBL" id="UHBY01000003">
    <property type="protein sequence ID" value="SUL37652.1"/>
    <property type="molecule type" value="Genomic_DNA"/>
</dbReference>
<name>A0A380EN45_STAAU</name>
<evidence type="ECO:0000313" key="7">
    <source>
        <dbReference type="EMBL" id="SUL37652.1"/>
    </source>
</evidence>
<evidence type="ECO:0000256" key="2">
    <source>
        <dbReference type="ARBA" id="ARBA00022692"/>
    </source>
</evidence>
<dbReference type="Proteomes" id="UP000254116">
    <property type="component" value="Unassembled WGS sequence"/>
</dbReference>
<dbReference type="GO" id="GO:0140359">
    <property type="term" value="F:ABC-type transporter activity"/>
    <property type="evidence" value="ECO:0007669"/>
    <property type="project" value="InterPro"/>
</dbReference>
<feature type="transmembrane region" description="Helical" evidence="5">
    <location>
        <begin position="89"/>
        <end position="107"/>
    </location>
</feature>
<keyword evidence="2 5" id="KW-0812">Transmembrane</keyword>
<dbReference type="GO" id="GO:0016020">
    <property type="term" value="C:membrane"/>
    <property type="evidence" value="ECO:0007669"/>
    <property type="project" value="UniProtKB-SubCell"/>
</dbReference>
<comment type="subcellular location">
    <subcellularLocation>
        <location evidence="1">Membrane</location>
        <topology evidence="1">Multi-pass membrane protein</topology>
    </subcellularLocation>
</comment>
<keyword evidence="3 5" id="KW-1133">Transmembrane helix</keyword>
<evidence type="ECO:0000256" key="4">
    <source>
        <dbReference type="ARBA" id="ARBA00023136"/>
    </source>
</evidence>
<reference evidence="7 8" key="1">
    <citation type="submission" date="2018-06" db="EMBL/GenBank/DDBJ databases">
        <authorList>
            <consortium name="Pathogen Informatics"/>
            <person name="Doyle S."/>
        </authorList>
    </citation>
    <scope>NUCLEOTIDE SEQUENCE [LARGE SCALE GENOMIC DNA]</scope>
    <source>
        <strain evidence="7 8">NCTC10702</strain>
    </source>
</reference>
<dbReference type="Pfam" id="PF12698">
    <property type="entry name" value="ABC2_membrane_3"/>
    <property type="match status" value="1"/>
</dbReference>
<evidence type="ECO:0000256" key="5">
    <source>
        <dbReference type="SAM" id="Phobius"/>
    </source>
</evidence>
<feature type="domain" description="ABC-2 type transporter transmembrane" evidence="6">
    <location>
        <begin position="2"/>
        <end position="110"/>
    </location>
</feature>
<dbReference type="InterPro" id="IPR013525">
    <property type="entry name" value="ABC2_TM"/>
</dbReference>
<dbReference type="AlphaFoldDB" id="A0A380EN45"/>
<evidence type="ECO:0000256" key="3">
    <source>
        <dbReference type="ARBA" id="ARBA00022989"/>
    </source>
</evidence>
<keyword evidence="4 5" id="KW-0472">Membrane</keyword>
<protein>
    <submittedName>
        <fullName evidence="7">Sodium export permease protein</fullName>
    </submittedName>
</protein>
<evidence type="ECO:0000259" key="6">
    <source>
        <dbReference type="Pfam" id="PF12698"/>
    </source>
</evidence>
<accession>A0A380EN45</accession>